<dbReference type="InterPro" id="IPR008999">
    <property type="entry name" value="Actin-crosslinking"/>
</dbReference>
<feature type="chain" id="PRO_5035156329" description="Glycosyl hydrolase family 43" evidence="1">
    <location>
        <begin position="31"/>
        <end position="191"/>
    </location>
</feature>
<accession>A0A8J3K982</accession>
<keyword evidence="3" id="KW-1185">Reference proteome</keyword>
<organism evidence="2 3">
    <name type="scientific">Catellatospora citrea</name>
    <dbReference type="NCBI Taxonomy" id="53366"/>
    <lineage>
        <taxon>Bacteria</taxon>
        <taxon>Bacillati</taxon>
        <taxon>Actinomycetota</taxon>
        <taxon>Actinomycetes</taxon>
        <taxon>Micromonosporales</taxon>
        <taxon>Micromonosporaceae</taxon>
        <taxon>Catellatospora</taxon>
    </lineage>
</organism>
<name>A0A8J3K982_9ACTN</name>
<reference evidence="2 3" key="1">
    <citation type="submission" date="2021-01" db="EMBL/GenBank/DDBJ databases">
        <title>Whole genome shotgun sequence of Catellatospora citrea NBRC 14495.</title>
        <authorList>
            <person name="Komaki H."/>
            <person name="Tamura T."/>
        </authorList>
    </citation>
    <scope>NUCLEOTIDE SEQUENCE [LARGE SCALE GENOMIC DNA]</scope>
    <source>
        <strain evidence="2 3">NBRC 14495</strain>
    </source>
</reference>
<dbReference type="CDD" id="cd00257">
    <property type="entry name" value="beta-trefoil_FSCN-like"/>
    <property type="match status" value="1"/>
</dbReference>
<dbReference type="SUPFAM" id="SSF50405">
    <property type="entry name" value="Actin-crosslinking proteins"/>
    <property type="match status" value="1"/>
</dbReference>
<protein>
    <recommendedName>
        <fullName evidence="4">Glycosyl hydrolase family 43</fullName>
    </recommendedName>
</protein>
<proteinExistence type="predicted"/>
<evidence type="ECO:0000313" key="2">
    <source>
        <dbReference type="EMBL" id="GIF98792.1"/>
    </source>
</evidence>
<dbReference type="Proteomes" id="UP000659904">
    <property type="component" value="Unassembled WGS sequence"/>
</dbReference>
<dbReference type="EMBL" id="BONH01000017">
    <property type="protein sequence ID" value="GIF98792.1"/>
    <property type="molecule type" value="Genomic_DNA"/>
</dbReference>
<keyword evidence="1" id="KW-0732">Signal</keyword>
<feature type="signal peptide" evidence="1">
    <location>
        <begin position="1"/>
        <end position="30"/>
    </location>
</feature>
<dbReference type="RefSeq" id="WP_147432948.1">
    <property type="nucleotide sequence ID" value="NZ_BONH01000017.1"/>
</dbReference>
<sequence length="191" mass="21021">MNVRKTLRALGATAVAAAALLAMAPTPAHAEGYLGPIGLNKVGDCKFFLIESHAKHLYWSARIDNSGYKNGMITATSSAAGPWEKFKICKLGALTHSIMSDETNTYVTAEWDYTGADAGMLRARSTTVGNWEKFQFECDNIVKILCKIVAIDNYKYVSAEYDYAGGGYGMVRARTWPDSVGSWEEFDVYPY</sequence>
<dbReference type="AlphaFoldDB" id="A0A8J3K982"/>
<evidence type="ECO:0000256" key="1">
    <source>
        <dbReference type="SAM" id="SignalP"/>
    </source>
</evidence>
<evidence type="ECO:0008006" key="4">
    <source>
        <dbReference type="Google" id="ProtNLM"/>
    </source>
</evidence>
<evidence type="ECO:0000313" key="3">
    <source>
        <dbReference type="Proteomes" id="UP000659904"/>
    </source>
</evidence>
<dbReference type="Gene3D" id="2.80.10.50">
    <property type="match status" value="1"/>
</dbReference>
<gene>
    <name evidence="2" type="ORF">Cci01nite_38860</name>
</gene>
<comment type="caution">
    <text evidence="2">The sequence shown here is derived from an EMBL/GenBank/DDBJ whole genome shotgun (WGS) entry which is preliminary data.</text>
</comment>